<dbReference type="VEuPathDB" id="VectorBase:SSCA008008"/>
<evidence type="ECO:0000313" key="1">
    <source>
        <dbReference type="EMBL" id="KPM03451.1"/>
    </source>
</evidence>
<accession>A0A131ZXP9</accession>
<name>A0A131ZXP9_SARSC</name>
<evidence type="ECO:0000313" key="2">
    <source>
        <dbReference type="Proteomes" id="UP000616769"/>
    </source>
</evidence>
<sequence length="204" mass="23700">MADHPSSRKDTDRNHLDIIKRNFRLPSSKRPIQAKNFVNILIEFDVFFTQNPSLSTKSPEIIFKLIQNYLASLKSLISNSKNEFDNNIDDEEMTKIVISNLNNLKKIITLLELYPETQTLAATSISFLVLNYLLNIKTKVIDLEQSDINLIALFLYLKTFVFESLETSLEWSEKLISSERLANDDENHHRNIDDLIDETMDDYL</sequence>
<comment type="caution">
    <text evidence="1">The sequence shown here is derived from an EMBL/GenBank/DDBJ whole genome shotgun (WGS) entry which is preliminary data.</text>
</comment>
<dbReference type="OrthoDB" id="6614653at2759"/>
<gene>
    <name evidence="1" type="ORF">QR98_0018830</name>
</gene>
<reference evidence="1 2" key="1">
    <citation type="journal article" date="2015" name="Parasit. Vectors">
        <title>Draft genome of the scabies mite.</title>
        <authorList>
            <person name="Rider S.D.Jr."/>
            <person name="Morgan M.S."/>
            <person name="Arlian L.G."/>
        </authorList>
    </citation>
    <scope>NUCLEOTIDE SEQUENCE [LARGE SCALE GENOMIC DNA]</scope>
    <source>
        <strain evidence="1">Arlian Lab</strain>
    </source>
</reference>
<protein>
    <submittedName>
        <fullName evidence="1">Uncharacterized protein</fullName>
    </submittedName>
</protein>
<proteinExistence type="predicted"/>
<dbReference type="Proteomes" id="UP000616769">
    <property type="component" value="Unassembled WGS sequence"/>
</dbReference>
<dbReference type="AlphaFoldDB" id="A0A131ZXP9"/>
<dbReference type="EMBL" id="JXLN01005076">
    <property type="protein sequence ID" value="KPM03451.1"/>
    <property type="molecule type" value="Genomic_DNA"/>
</dbReference>
<organism evidence="1 2">
    <name type="scientific">Sarcoptes scabiei</name>
    <name type="common">Itch mite</name>
    <name type="synonym">Acarus scabiei</name>
    <dbReference type="NCBI Taxonomy" id="52283"/>
    <lineage>
        <taxon>Eukaryota</taxon>
        <taxon>Metazoa</taxon>
        <taxon>Ecdysozoa</taxon>
        <taxon>Arthropoda</taxon>
        <taxon>Chelicerata</taxon>
        <taxon>Arachnida</taxon>
        <taxon>Acari</taxon>
        <taxon>Acariformes</taxon>
        <taxon>Sarcoptiformes</taxon>
        <taxon>Astigmata</taxon>
        <taxon>Psoroptidia</taxon>
        <taxon>Sarcoptoidea</taxon>
        <taxon>Sarcoptidae</taxon>
        <taxon>Sarcoptinae</taxon>
        <taxon>Sarcoptes</taxon>
    </lineage>
</organism>